<protein>
    <submittedName>
        <fullName evidence="4">WD domain, G-beta repeat containing protein</fullName>
    </submittedName>
</protein>
<name>A0A151GVM8_DRECN</name>
<organism evidence="4 5">
    <name type="scientific">Drechmeria coniospora</name>
    <name type="common">Nematophagous fungus</name>
    <name type="synonym">Meria coniospora</name>
    <dbReference type="NCBI Taxonomy" id="98403"/>
    <lineage>
        <taxon>Eukaryota</taxon>
        <taxon>Fungi</taxon>
        <taxon>Dikarya</taxon>
        <taxon>Ascomycota</taxon>
        <taxon>Pezizomycotina</taxon>
        <taxon>Sordariomycetes</taxon>
        <taxon>Hypocreomycetidae</taxon>
        <taxon>Hypocreales</taxon>
        <taxon>Ophiocordycipitaceae</taxon>
        <taxon>Drechmeria</taxon>
    </lineage>
</organism>
<dbReference type="InterPro" id="IPR001680">
    <property type="entry name" value="WD40_rpt"/>
</dbReference>
<gene>
    <name evidence="4" type="ORF">DCS_02297</name>
</gene>
<dbReference type="InterPro" id="IPR037588">
    <property type="entry name" value="MLST8"/>
</dbReference>
<evidence type="ECO:0000313" key="4">
    <source>
        <dbReference type="EMBL" id="KYK61156.1"/>
    </source>
</evidence>
<dbReference type="GO" id="GO:0031929">
    <property type="term" value="P:TOR signaling"/>
    <property type="evidence" value="ECO:0007669"/>
    <property type="project" value="InterPro"/>
</dbReference>
<dbReference type="AlphaFoldDB" id="A0A151GVM8"/>
<dbReference type="PANTHER" id="PTHR19842:SF2">
    <property type="entry name" value="WD REPEAT PROTEIN (AFU_ORTHOLOGUE AFUA_5G04300)"/>
    <property type="match status" value="1"/>
</dbReference>
<evidence type="ECO:0000256" key="3">
    <source>
        <dbReference type="SAM" id="MobiDB-lite"/>
    </source>
</evidence>
<dbReference type="GeneID" id="63714940"/>
<dbReference type="EMBL" id="LAYC01000001">
    <property type="protein sequence ID" value="KYK61156.1"/>
    <property type="molecule type" value="Genomic_DNA"/>
</dbReference>
<comment type="similarity">
    <text evidence="1">Belongs to the WD repeat LST8 family.</text>
</comment>
<feature type="compositionally biased region" description="Basic and acidic residues" evidence="3">
    <location>
        <begin position="42"/>
        <end position="59"/>
    </location>
</feature>
<dbReference type="InterPro" id="IPR015943">
    <property type="entry name" value="WD40/YVTN_repeat-like_dom_sf"/>
</dbReference>
<feature type="region of interest" description="Disordered" evidence="3">
    <location>
        <begin position="959"/>
        <end position="984"/>
    </location>
</feature>
<feature type="compositionally biased region" description="Polar residues" evidence="3">
    <location>
        <begin position="26"/>
        <end position="41"/>
    </location>
</feature>
<feature type="region of interest" description="Disordered" evidence="3">
    <location>
        <begin position="19"/>
        <end position="59"/>
    </location>
</feature>
<comment type="caution">
    <text evidence="4">The sequence shown here is derived from an EMBL/GenBank/DDBJ whole genome shotgun (WGS) entry which is preliminary data.</text>
</comment>
<proteinExistence type="inferred from homology"/>
<reference evidence="4 5" key="1">
    <citation type="journal article" date="2016" name="Sci. Rep.">
        <title>Insights into Adaptations to a Near-Obligate Nematode Endoparasitic Lifestyle from the Finished Genome of Drechmeria coniospora.</title>
        <authorList>
            <person name="Zhang L."/>
            <person name="Zhou Z."/>
            <person name="Guo Q."/>
            <person name="Fokkens L."/>
            <person name="Miskei M."/>
            <person name="Pocsi I."/>
            <person name="Zhang W."/>
            <person name="Chen M."/>
            <person name="Wang L."/>
            <person name="Sun Y."/>
            <person name="Donzelli B.G."/>
            <person name="Gibson D.M."/>
            <person name="Nelson D.R."/>
            <person name="Luo J.G."/>
            <person name="Rep M."/>
            <person name="Liu H."/>
            <person name="Yang S."/>
            <person name="Wang J."/>
            <person name="Krasnoff S.B."/>
            <person name="Xu Y."/>
            <person name="Molnar I."/>
            <person name="Lin M."/>
        </authorList>
    </citation>
    <scope>NUCLEOTIDE SEQUENCE [LARGE SCALE GENOMIC DNA]</scope>
    <source>
        <strain evidence="4 5">ARSEF 6962</strain>
    </source>
</reference>
<evidence type="ECO:0000313" key="5">
    <source>
        <dbReference type="Proteomes" id="UP000076580"/>
    </source>
</evidence>
<feature type="repeat" description="WD" evidence="2">
    <location>
        <begin position="752"/>
        <end position="787"/>
    </location>
</feature>
<feature type="compositionally biased region" description="Basic and acidic residues" evidence="3">
    <location>
        <begin position="971"/>
        <end position="984"/>
    </location>
</feature>
<dbReference type="STRING" id="98403.A0A151GVM8"/>
<dbReference type="SUPFAM" id="SSF50978">
    <property type="entry name" value="WD40 repeat-like"/>
    <property type="match status" value="1"/>
</dbReference>
<dbReference type="SMART" id="SM00320">
    <property type="entry name" value="WD40"/>
    <property type="match status" value="7"/>
</dbReference>
<sequence>MSWTLTATVPRAVVDLQPNVAPLQPPSQTFQPAGQNQQTTERLADHEKPAAKKRRVEDGPVDKEGLVKASVQLVSRAVEDLATDVYRVDEIAVQAVAMLVKNSPFLHSANFAQGTPALQSPKEASTLAFDVVNRLATLPQYQIQHRQPLSDPTSADVSRPYSARLAELPALVDHSPLSTFHDVAYDLPPKNNPGFLARYTQRLRRKHSQGTASAPPSSWQQLKRRPYLAADERALVAAGVKKLRAPAATELPIICHVDFTIDEVHQVFDRLQRLAPVDVPRTAESLKLISTSYDVASIVGDAVPGRTAADVRNYFKDLVAGHASHPDELQALSLNQDTHVGRRGRHGARVSALLFARELDGNVGFGRTRQLENFQNEFKKSHEDGLTMIAEFTNCAGDISAMSWVPDANVLCGTTAHSDIHNQQYNKPGNLLLCSTSEGTLRAFDHHRIPRPRVEKGENANEAMRLSQDPWLYASVVSSDFDDVHRRAFTSSFDRTVKVWKVAETGAEMECVASWQHGGNVNFVAAAKDGSGRVASAADVPTEAVRIYTINADDVAQSPYQAISCSRTDADGSDKWAYFPATMEWGRAPGTTHLLLVGYSPRALTSDDRDIPEDKVNSGEIMLWDSVSSCRVAVLTATTANVFEVAWHPELPRFIAATSPSGLTVEQGVRTQIHLFQLDRDREDVAYSEFQKLDCPAVDINELTFVPNSLLHAYVTAGCTDGNVYVWDTAQGDRPIHQLKHGYPLDDFSDDREREDTGVKFTAWGTSLDRFYSGSSDGVVKVWNVRNRSGPFVRNLLEAPGPISCGKFAPDHAKLAIGDASGRVFLFSVDQRDEHEAHFMTLPGTTRRIRRPTPYIPHAEPPPPPLRQITEQDPVPMELDTAELSTSADARRTYLSTGRLVLNPNPVIGAVKGPEYASTGLYRRSAYVDGDISCPLLSKYARNQRENLASVLGTSRRSERRLKCPFANEPPEARETREKQHSENKGLDLDGFRWESSEMFDLLVRDGAVLSDAEEDWGFEYDDMSVGLAGDDEEEVT</sequence>
<keyword evidence="5" id="KW-1185">Reference proteome</keyword>
<dbReference type="PANTHER" id="PTHR19842">
    <property type="entry name" value="G BETA-LIKE PROTEIN GBL"/>
    <property type="match status" value="1"/>
</dbReference>
<dbReference type="Proteomes" id="UP000076580">
    <property type="component" value="Chromosome 01"/>
</dbReference>
<dbReference type="Gene3D" id="2.130.10.10">
    <property type="entry name" value="YVTN repeat-like/Quinoprotein amine dehydrogenase"/>
    <property type="match status" value="1"/>
</dbReference>
<dbReference type="GO" id="GO:0032956">
    <property type="term" value="P:regulation of actin cytoskeleton organization"/>
    <property type="evidence" value="ECO:0007669"/>
    <property type="project" value="TreeGrafter"/>
</dbReference>
<evidence type="ECO:0000256" key="2">
    <source>
        <dbReference type="PROSITE-ProRule" id="PRU00221"/>
    </source>
</evidence>
<keyword evidence="2" id="KW-0853">WD repeat</keyword>
<dbReference type="GO" id="GO:0031931">
    <property type="term" value="C:TORC1 complex"/>
    <property type="evidence" value="ECO:0007669"/>
    <property type="project" value="InterPro"/>
</dbReference>
<accession>A0A151GVM8</accession>
<dbReference type="PROSITE" id="PS50082">
    <property type="entry name" value="WD_REPEATS_2"/>
    <property type="match status" value="1"/>
</dbReference>
<dbReference type="GO" id="GO:0031932">
    <property type="term" value="C:TORC2 complex"/>
    <property type="evidence" value="ECO:0007669"/>
    <property type="project" value="InterPro"/>
</dbReference>
<dbReference type="InParanoid" id="A0A151GVM8"/>
<dbReference type="RefSeq" id="XP_040660508.1">
    <property type="nucleotide sequence ID" value="XM_040799625.1"/>
</dbReference>
<dbReference type="InterPro" id="IPR036322">
    <property type="entry name" value="WD40_repeat_dom_sf"/>
</dbReference>
<evidence type="ECO:0000256" key="1">
    <source>
        <dbReference type="ARBA" id="ARBA00009890"/>
    </source>
</evidence>